<dbReference type="HOGENOM" id="CLU_502647_0_0_1"/>
<name>S7W9W6_SPRLO</name>
<protein>
    <recommendedName>
        <fullName evidence="1">C2H2-type domain-containing protein</fullName>
    </recommendedName>
</protein>
<dbReference type="PROSITE" id="PS00028">
    <property type="entry name" value="ZINC_FINGER_C2H2_1"/>
    <property type="match status" value="1"/>
</dbReference>
<evidence type="ECO:0000259" key="1">
    <source>
        <dbReference type="PROSITE" id="PS00028"/>
    </source>
</evidence>
<dbReference type="VEuPathDB" id="MicrosporidiaDB:SLOPH_1096"/>
<evidence type="ECO:0000313" key="3">
    <source>
        <dbReference type="Proteomes" id="UP000014978"/>
    </source>
</evidence>
<sequence>MIKQPFKMLQYHIENRLGNSPPFLLRNIKNKYNNENDLFKKNSIKNIPYHINNEITYPKNHLSECSIYFIPHIHLKDNYTVKDMKIRGFQENIYRINNIEYEIEVEKYITNLCILCKQNKEKCKTCIKTSYTIKDIKNTRTINYNCFLDTQLFIELYTDNTLRFYTTKFNLCILRDKIVKAYRVNFNDENKNGEFVEIEEEPSLFLELKVINYKQKINKESLHYVWYYDNVNHKVSDNNANDNEREKYNINNNINDNSNNKNDNNNIITNNGNNNIINTSNTVDNTKINNMKINGNLYIFNTKCILCLKEFKNINFLLFHINFTHMNYRAEIIENILIYKYIGSIISEESNTNEINKNVNDLVETMNKMFYFIGKLKVPRKYKCFDKNQKESKKKNKILNTNDNLLKKKYFILDGDVNMQWLYYLNEKRMDEIIDMPEVKLKIMKEWNRYMLEYNIYVGNIDCDKKGMEINYFSCANGFQFDVNKYYSVENRDKDLSINCRLILNFIKDRNKNKELFDLLVVFYQKSLISMKELINILKRIK</sequence>
<dbReference type="AlphaFoldDB" id="S7W9W6"/>
<dbReference type="OrthoDB" id="2190774at2759"/>
<evidence type="ECO:0000313" key="2">
    <source>
        <dbReference type="EMBL" id="EPR78562.1"/>
    </source>
</evidence>
<keyword evidence="3" id="KW-1185">Reference proteome</keyword>
<feature type="domain" description="C2H2-type" evidence="1">
    <location>
        <begin position="304"/>
        <end position="325"/>
    </location>
</feature>
<reference evidence="3" key="1">
    <citation type="journal article" date="2013" name="PLoS Genet.">
        <title>The genome of Spraguea lophii and the basis of host-microsporidian interactions.</title>
        <authorList>
            <person name="Campbell S.E."/>
            <person name="Williams T.A."/>
            <person name="Yousuf A."/>
            <person name="Soanes D.M."/>
            <person name="Paszkiewicz K.H."/>
            <person name="Williams B.A.P."/>
        </authorList>
    </citation>
    <scope>NUCLEOTIDE SEQUENCE [LARGE SCALE GENOMIC DNA]</scope>
    <source>
        <strain evidence="3">42_110</strain>
    </source>
</reference>
<comment type="caution">
    <text evidence="2">The sequence shown here is derived from an EMBL/GenBank/DDBJ whole genome shotgun (WGS) entry which is preliminary data.</text>
</comment>
<gene>
    <name evidence="2" type="ORF">SLOPH_1096</name>
</gene>
<organism evidence="2 3">
    <name type="scientific">Spraguea lophii (strain 42_110)</name>
    <name type="common">Microsporidian parasite</name>
    <dbReference type="NCBI Taxonomy" id="1358809"/>
    <lineage>
        <taxon>Eukaryota</taxon>
        <taxon>Fungi</taxon>
        <taxon>Fungi incertae sedis</taxon>
        <taxon>Microsporidia</taxon>
        <taxon>Spragueidae</taxon>
        <taxon>Spraguea</taxon>
    </lineage>
</organism>
<proteinExistence type="predicted"/>
<dbReference type="Proteomes" id="UP000014978">
    <property type="component" value="Unassembled WGS sequence"/>
</dbReference>
<accession>S7W9W6</accession>
<dbReference type="EMBL" id="ATCN01000705">
    <property type="protein sequence ID" value="EPR78562.1"/>
    <property type="molecule type" value="Genomic_DNA"/>
</dbReference>
<dbReference type="InterPro" id="IPR013087">
    <property type="entry name" value="Znf_C2H2_type"/>
</dbReference>
<dbReference type="InParanoid" id="S7W9W6"/>